<dbReference type="PANTHER" id="PTHR31001">
    <property type="entry name" value="UNCHARACTERIZED TRANSCRIPTIONAL REGULATORY PROTEIN"/>
    <property type="match status" value="1"/>
</dbReference>
<dbReference type="CDD" id="cd00067">
    <property type="entry name" value="GAL4"/>
    <property type="match status" value="1"/>
</dbReference>
<dbReference type="Pfam" id="PF00172">
    <property type="entry name" value="Zn_clus"/>
    <property type="match status" value="1"/>
</dbReference>
<evidence type="ECO:0000256" key="5">
    <source>
        <dbReference type="SAM" id="Phobius"/>
    </source>
</evidence>
<keyword evidence="5" id="KW-0472">Membrane</keyword>
<dbReference type="Proteomes" id="UP001244011">
    <property type="component" value="Unassembled WGS sequence"/>
</dbReference>
<feature type="compositionally biased region" description="Low complexity" evidence="4">
    <location>
        <begin position="202"/>
        <end position="225"/>
    </location>
</feature>
<comment type="caution">
    <text evidence="7">The sequence shown here is derived from an EMBL/GenBank/DDBJ whole genome shotgun (WGS) entry which is preliminary data.</text>
</comment>
<dbReference type="Gene3D" id="4.10.240.10">
    <property type="entry name" value="Zn(2)-C6 fungal-type DNA-binding domain"/>
    <property type="match status" value="1"/>
</dbReference>
<evidence type="ECO:0000256" key="2">
    <source>
        <dbReference type="ARBA" id="ARBA00022723"/>
    </source>
</evidence>
<dbReference type="SUPFAM" id="SSF57701">
    <property type="entry name" value="Zn2/Cys6 DNA-binding domain"/>
    <property type="match status" value="1"/>
</dbReference>
<comment type="subcellular location">
    <subcellularLocation>
        <location evidence="1">Nucleus</location>
    </subcellularLocation>
</comment>
<dbReference type="SMART" id="SM00066">
    <property type="entry name" value="GAL4"/>
    <property type="match status" value="1"/>
</dbReference>
<dbReference type="GeneID" id="85309073"/>
<dbReference type="PANTHER" id="PTHR31001:SF49">
    <property type="entry name" value="ZN(II)2CYS6 TRANSCRIPTION FACTOR (EUROFUNG)"/>
    <property type="match status" value="1"/>
</dbReference>
<dbReference type="AlphaFoldDB" id="A0AAJ0C546"/>
<dbReference type="Pfam" id="PF04900">
    <property type="entry name" value="Fcf1"/>
    <property type="match status" value="1"/>
</dbReference>
<feature type="domain" description="Zn(2)-C6 fungal-type" evidence="6">
    <location>
        <begin position="245"/>
        <end position="276"/>
    </location>
</feature>
<dbReference type="SUPFAM" id="SSF88723">
    <property type="entry name" value="PIN domain-like"/>
    <property type="match status" value="1"/>
</dbReference>
<keyword evidence="5" id="KW-0812">Transmembrane</keyword>
<dbReference type="GO" id="GO:0000981">
    <property type="term" value="F:DNA-binding transcription factor activity, RNA polymerase II-specific"/>
    <property type="evidence" value="ECO:0007669"/>
    <property type="project" value="InterPro"/>
</dbReference>
<dbReference type="PROSITE" id="PS50048">
    <property type="entry name" value="ZN2_CY6_FUNGAL_2"/>
    <property type="match status" value="1"/>
</dbReference>
<organism evidence="7 8">
    <name type="scientific">Phialemonium atrogriseum</name>
    <dbReference type="NCBI Taxonomy" id="1093897"/>
    <lineage>
        <taxon>Eukaryota</taxon>
        <taxon>Fungi</taxon>
        <taxon>Dikarya</taxon>
        <taxon>Ascomycota</taxon>
        <taxon>Pezizomycotina</taxon>
        <taxon>Sordariomycetes</taxon>
        <taxon>Sordariomycetidae</taxon>
        <taxon>Cephalothecales</taxon>
        <taxon>Cephalothecaceae</taxon>
        <taxon>Phialemonium</taxon>
    </lineage>
</organism>
<evidence type="ECO:0000256" key="3">
    <source>
        <dbReference type="ARBA" id="ARBA00023242"/>
    </source>
</evidence>
<dbReference type="RefSeq" id="XP_060286558.1">
    <property type="nucleotide sequence ID" value="XM_060425886.1"/>
</dbReference>
<dbReference type="InterPro" id="IPR029060">
    <property type="entry name" value="PIN-like_dom_sf"/>
</dbReference>
<evidence type="ECO:0000313" key="7">
    <source>
        <dbReference type="EMBL" id="KAK1770345.1"/>
    </source>
</evidence>
<keyword evidence="5" id="KW-1133">Transmembrane helix</keyword>
<proteinExistence type="predicted"/>
<reference evidence="7" key="1">
    <citation type="submission" date="2023-06" db="EMBL/GenBank/DDBJ databases">
        <title>Genome-scale phylogeny and comparative genomics of the fungal order Sordariales.</title>
        <authorList>
            <consortium name="Lawrence Berkeley National Laboratory"/>
            <person name="Hensen N."/>
            <person name="Bonometti L."/>
            <person name="Westerberg I."/>
            <person name="Brannstrom I.O."/>
            <person name="Guillou S."/>
            <person name="Cros-Aarteil S."/>
            <person name="Calhoun S."/>
            <person name="Haridas S."/>
            <person name="Kuo A."/>
            <person name="Mondo S."/>
            <person name="Pangilinan J."/>
            <person name="Riley R."/>
            <person name="Labutti K."/>
            <person name="Andreopoulos B."/>
            <person name="Lipzen A."/>
            <person name="Chen C."/>
            <person name="Yanf M."/>
            <person name="Daum C."/>
            <person name="Ng V."/>
            <person name="Clum A."/>
            <person name="Steindorff A."/>
            <person name="Ohm R."/>
            <person name="Martin F."/>
            <person name="Silar P."/>
            <person name="Natvig D."/>
            <person name="Lalanne C."/>
            <person name="Gautier V."/>
            <person name="Ament-Velasquez S.L."/>
            <person name="Kruys A."/>
            <person name="Hutchinson M.I."/>
            <person name="Powell A.J."/>
            <person name="Barry K."/>
            <person name="Miller A.N."/>
            <person name="Grigoriev I.V."/>
            <person name="Debuchy R."/>
            <person name="Gladieux P."/>
            <person name="Thoren M.H."/>
            <person name="Johannesson H."/>
        </authorList>
    </citation>
    <scope>NUCLEOTIDE SEQUENCE</scope>
    <source>
        <strain evidence="7">8032-3</strain>
    </source>
</reference>
<dbReference type="InterPro" id="IPR006984">
    <property type="entry name" value="Fcf1/UTP23"/>
</dbReference>
<feature type="region of interest" description="Disordered" evidence="4">
    <location>
        <begin position="839"/>
        <end position="869"/>
    </location>
</feature>
<accession>A0AAJ0C546</accession>
<dbReference type="InterPro" id="IPR037503">
    <property type="entry name" value="Fcf1_PIN"/>
</dbReference>
<sequence>MGVAKKTRKFAQVKRIIGKRDARLKENKDKGDIGNAKKKAEAFPEEVREIPQMPSSMFFQANQALVAPYNVLVRAKLPLLETMMDCLYASCIPIITDCVMSELEKLGPKYRIALQIARDERWTREPCTHKGTYADDCIVDRVMKNRIYLVATNDKDLCRRIRKIPGCPIMQVARGKIQIWEAMSRRQQYAVMGGSGYGISDPGPATSGSGSASGSASGPGSSFSAPQPPAPQQQPQRKRTRPPLSCKPCRASKQRCDRARPCGQCVRKTRAQGCVYAEPRGPEKVRPASSGLADRLKRLEGMVRDMMGREGGDRPSAEEGEFSRGWGQVVVVGGKGGKTTTYVGATHFMAMLDDIEDLKSYFDNEEPVGADPDPDPYNQSPDIFMVPTAVPRSRQELLGYLPLRPVVDRLTMRYFNAYSPSQHTIHRPTFVKQYAEFWENPDGLPLDWIALLFMILALGTFLSTFTAPHEIENDSDGLPMERFQQYRRVAGWALVSAKYTCPGPMTLQPFLLYVEAEFLTNQSSHMNCYLLSSVCIRLMLKMGLHRDPSRLPNISPFDGEMRRRIWNLAIQFDLIVSFHMGLPSMVNVIESDTGLPRNLVDEDLDGDCFELPPSRPDSEYTQLTYPIWKSSISRIFGLVASQAHSLSLPTYNEVMKLDHMLEEKWKQVPPFMKVKPLEDSITAPPYQVNQRFGLGSLYQKTRCVLHRRYLMETPPNKEHEYSRRACLDAGLHMLQDQATVYQATLPGGLLRQNGWFITPLAVYDFLLAAMIIYLIIQNEAYSDWMGQESPLPSKDELHDVLRRSHAIWVAVSKDAPVAKKAADILGTMLKKLGVLHGPRITKSTDGQRHPSSDLADDNTNLETDPSLGPGSMSHLSIHVMDTPWLPLESAVMDWDTFDEAIRPDTNPESQVADEWMQRRASLSDLDFMAAGSWEGQDGSFQEQ</sequence>
<gene>
    <name evidence="7" type="ORF">QBC33DRAFT_512111</name>
</gene>
<dbReference type="CDD" id="cd09864">
    <property type="entry name" value="PIN_Fcf1-like"/>
    <property type="match status" value="1"/>
</dbReference>
<evidence type="ECO:0000256" key="1">
    <source>
        <dbReference type="ARBA" id="ARBA00004123"/>
    </source>
</evidence>
<dbReference type="GO" id="GO:0032040">
    <property type="term" value="C:small-subunit processome"/>
    <property type="evidence" value="ECO:0007669"/>
    <property type="project" value="InterPro"/>
</dbReference>
<dbReference type="PROSITE" id="PS00463">
    <property type="entry name" value="ZN2_CY6_FUNGAL_1"/>
    <property type="match status" value="1"/>
</dbReference>
<dbReference type="InterPro" id="IPR007219">
    <property type="entry name" value="XnlR_reg_dom"/>
</dbReference>
<protein>
    <submittedName>
        <fullName evidence="7">Rrna-processing fcf1</fullName>
    </submittedName>
</protein>
<dbReference type="InterPro" id="IPR001138">
    <property type="entry name" value="Zn2Cys6_DnaBD"/>
</dbReference>
<keyword evidence="8" id="KW-1185">Reference proteome</keyword>
<dbReference type="GO" id="GO:0008270">
    <property type="term" value="F:zinc ion binding"/>
    <property type="evidence" value="ECO:0007669"/>
    <property type="project" value="InterPro"/>
</dbReference>
<dbReference type="SMART" id="SM00906">
    <property type="entry name" value="Fungal_trans"/>
    <property type="match status" value="1"/>
</dbReference>
<dbReference type="InterPro" id="IPR036864">
    <property type="entry name" value="Zn2-C6_fun-type_DNA-bd_sf"/>
</dbReference>
<evidence type="ECO:0000259" key="6">
    <source>
        <dbReference type="PROSITE" id="PS50048"/>
    </source>
</evidence>
<feature type="transmembrane region" description="Helical" evidence="5">
    <location>
        <begin position="755"/>
        <end position="776"/>
    </location>
</feature>
<evidence type="ECO:0000256" key="4">
    <source>
        <dbReference type="SAM" id="MobiDB-lite"/>
    </source>
</evidence>
<dbReference type="EMBL" id="MU839000">
    <property type="protein sequence ID" value="KAK1770345.1"/>
    <property type="molecule type" value="Genomic_DNA"/>
</dbReference>
<name>A0AAJ0C546_9PEZI</name>
<dbReference type="Pfam" id="PF04082">
    <property type="entry name" value="Fungal_trans"/>
    <property type="match status" value="1"/>
</dbReference>
<dbReference type="InterPro" id="IPR050613">
    <property type="entry name" value="Sec_Metabolite_Reg"/>
</dbReference>
<keyword evidence="2" id="KW-0479">Metal-binding</keyword>
<keyword evidence="3" id="KW-0539">Nucleus</keyword>
<dbReference type="GO" id="GO:0003677">
    <property type="term" value="F:DNA binding"/>
    <property type="evidence" value="ECO:0007669"/>
    <property type="project" value="InterPro"/>
</dbReference>
<evidence type="ECO:0000313" key="8">
    <source>
        <dbReference type="Proteomes" id="UP001244011"/>
    </source>
</evidence>
<dbReference type="GO" id="GO:0006351">
    <property type="term" value="P:DNA-templated transcription"/>
    <property type="evidence" value="ECO:0007669"/>
    <property type="project" value="InterPro"/>
</dbReference>
<dbReference type="Gene3D" id="3.40.50.1010">
    <property type="entry name" value="5'-nuclease"/>
    <property type="match status" value="1"/>
</dbReference>
<dbReference type="CDD" id="cd12148">
    <property type="entry name" value="fungal_TF_MHR"/>
    <property type="match status" value="1"/>
</dbReference>
<feature type="region of interest" description="Disordered" evidence="4">
    <location>
        <begin position="200"/>
        <end position="250"/>
    </location>
</feature>